<comment type="caution">
    <text evidence="1">The sequence shown here is derived from an EMBL/GenBank/DDBJ whole genome shotgun (WGS) entry which is preliminary data.</text>
</comment>
<dbReference type="Gene3D" id="3.30.9.100">
    <property type="match status" value="1"/>
</dbReference>
<dbReference type="InterPro" id="IPR036188">
    <property type="entry name" value="FAD/NAD-bd_sf"/>
</dbReference>
<sequence length="372" mass="40531">MQQFEVLIQGAGPAGACAALNLAPHHRVLLLDRQVQPLRRIGESLPPAARRLLGDMGLWEDFLLQGHTPCHGNRSVWGGTAAEQDFLRDLDGHGWHLDRARFERWLRQHAIRRGAVLLAPAHTDTAIRVADGWQLTLQGPHGPCHAHARIVIDAGGRAATLARKLGAIRQQQDRLVCGWVHGHDEHAPADGLSRIEACEDGWWYSAALPHRQRVLAFHTDADLPAARQMRTPGWLAAAAARLPELGALLCSSGFVADTTPALTAAHSALTMPAAGRGWFAVGDAALSFDPLSSQGLFNALYTGLAAAEACDRSLAGDITACQGYATEVARIMQAYQQHLAYWYGAEQRWTGSPFWQRRHRLAALQYEVTAPA</sequence>
<dbReference type="Pfam" id="PF04820">
    <property type="entry name" value="Trp_halogenase"/>
    <property type="match status" value="1"/>
</dbReference>
<dbReference type="InterPro" id="IPR006905">
    <property type="entry name" value="Flavin_halogenase"/>
</dbReference>
<organism evidence="1 2">
    <name type="scientific">Chitinimonas prasina</name>
    <dbReference type="NCBI Taxonomy" id="1434937"/>
    <lineage>
        <taxon>Bacteria</taxon>
        <taxon>Pseudomonadati</taxon>
        <taxon>Pseudomonadota</taxon>
        <taxon>Betaproteobacteria</taxon>
        <taxon>Neisseriales</taxon>
        <taxon>Chitinibacteraceae</taxon>
        <taxon>Chitinimonas</taxon>
    </lineage>
</organism>
<name>A0ABQ5YHG9_9NEIS</name>
<dbReference type="Proteomes" id="UP001156706">
    <property type="component" value="Unassembled WGS sequence"/>
</dbReference>
<evidence type="ECO:0008006" key="3">
    <source>
        <dbReference type="Google" id="ProtNLM"/>
    </source>
</evidence>
<dbReference type="Gene3D" id="3.50.50.60">
    <property type="entry name" value="FAD/NAD(P)-binding domain"/>
    <property type="match status" value="1"/>
</dbReference>
<dbReference type="PANTHER" id="PTHR43747:SF1">
    <property type="entry name" value="SLR1998 PROTEIN"/>
    <property type="match status" value="1"/>
</dbReference>
<accession>A0ABQ5YHG9</accession>
<dbReference type="PANTHER" id="PTHR43747">
    <property type="entry name" value="FAD-BINDING PROTEIN"/>
    <property type="match status" value="1"/>
</dbReference>
<reference evidence="2" key="1">
    <citation type="journal article" date="2019" name="Int. J. Syst. Evol. Microbiol.">
        <title>The Global Catalogue of Microorganisms (GCM) 10K type strain sequencing project: providing services to taxonomists for standard genome sequencing and annotation.</title>
        <authorList>
            <consortium name="The Broad Institute Genomics Platform"/>
            <consortium name="The Broad Institute Genome Sequencing Center for Infectious Disease"/>
            <person name="Wu L."/>
            <person name="Ma J."/>
        </authorList>
    </citation>
    <scope>NUCLEOTIDE SEQUENCE [LARGE SCALE GENOMIC DNA]</scope>
    <source>
        <strain evidence="2">NBRC 110044</strain>
    </source>
</reference>
<dbReference type="RefSeq" id="WP_284196229.1">
    <property type="nucleotide sequence ID" value="NZ_BSOG01000002.1"/>
</dbReference>
<keyword evidence="2" id="KW-1185">Reference proteome</keyword>
<gene>
    <name evidence="1" type="ORF">GCM10007907_19080</name>
</gene>
<proteinExistence type="predicted"/>
<dbReference type="SUPFAM" id="SSF51905">
    <property type="entry name" value="FAD/NAD(P)-binding domain"/>
    <property type="match status" value="1"/>
</dbReference>
<evidence type="ECO:0000313" key="1">
    <source>
        <dbReference type="EMBL" id="GLR13118.1"/>
    </source>
</evidence>
<dbReference type="InterPro" id="IPR050816">
    <property type="entry name" value="Flavin-dep_Halogenase_NPB"/>
</dbReference>
<dbReference type="EMBL" id="BSOG01000002">
    <property type="protein sequence ID" value="GLR13118.1"/>
    <property type="molecule type" value="Genomic_DNA"/>
</dbReference>
<protein>
    <recommendedName>
        <fullName evidence="3">NAD(P)/FAD-dependent oxidoreductase</fullName>
    </recommendedName>
</protein>
<evidence type="ECO:0000313" key="2">
    <source>
        <dbReference type="Proteomes" id="UP001156706"/>
    </source>
</evidence>